<keyword evidence="2" id="KW-1185">Reference proteome</keyword>
<protein>
    <submittedName>
        <fullName evidence="1">Uncharacterized protein</fullName>
    </submittedName>
</protein>
<evidence type="ECO:0000313" key="2">
    <source>
        <dbReference type="Proteomes" id="UP001333110"/>
    </source>
</evidence>
<sequence>MDTRSHRGHDVRGNPLQHIPFMVNTAFHDFHRSNSPRNYSPTFSRWDKLFGTNKEYKAFLAKKKQKEIQKSD</sequence>
<name>A0AAN7NPF3_MYCAM</name>
<dbReference type="Proteomes" id="UP001333110">
    <property type="component" value="Unassembled WGS sequence"/>
</dbReference>
<evidence type="ECO:0000313" key="1">
    <source>
        <dbReference type="EMBL" id="KAK4814688.1"/>
    </source>
</evidence>
<gene>
    <name evidence="1" type="ORF">QYF61_025514</name>
</gene>
<reference evidence="1 2" key="1">
    <citation type="journal article" date="2023" name="J. Hered.">
        <title>Chromosome-level genome of the wood stork (Mycteria americana) provides insight into avian chromosome evolution.</title>
        <authorList>
            <person name="Flamio R. Jr."/>
            <person name="Ramstad K.M."/>
        </authorList>
    </citation>
    <scope>NUCLEOTIDE SEQUENCE [LARGE SCALE GENOMIC DNA]</scope>
    <source>
        <strain evidence="1">JAX WOST 10</strain>
    </source>
</reference>
<proteinExistence type="predicted"/>
<dbReference type="EMBL" id="JAUNZN010000011">
    <property type="protein sequence ID" value="KAK4814688.1"/>
    <property type="molecule type" value="Genomic_DNA"/>
</dbReference>
<comment type="caution">
    <text evidence="1">The sequence shown here is derived from an EMBL/GenBank/DDBJ whole genome shotgun (WGS) entry which is preliminary data.</text>
</comment>
<dbReference type="AlphaFoldDB" id="A0AAN7NPF3"/>
<organism evidence="1 2">
    <name type="scientific">Mycteria americana</name>
    <name type="common">Wood stork</name>
    <dbReference type="NCBI Taxonomy" id="33587"/>
    <lineage>
        <taxon>Eukaryota</taxon>
        <taxon>Metazoa</taxon>
        <taxon>Chordata</taxon>
        <taxon>Craniata</taxon>
        <taxon>Vertebrata</taxon>
        <taxon>Euteleostomi</taxon>
        <taxon>Archelosauria</taxon>
        <taxon>Archosauria</taxon>
        <taxon>Dinosauria</taxon>
        <taxon>Saurischia</taxon>
        <taxon>Theropoda</taxon>
        <taxon>Coelurosauria</taxon>
        <taxon>Aves</taxon>
        <taxon>Neognathae</taxon>
        <taxon>Neoaves</taxon>
        <taxon>Aequornithes</taxon>
        <taxon>Ciconiiformes</taxon>
        <taxon>Ciconiidae</taxon>
        <taxon>Mycteria</taxon>
    </lineage>
</organism>
<accession>A0AAN7NPF3</accession>